<dbReference type="PIRSF" id="PIRSF018267">
    <property type="entry name" value="VSR_endonuc"/>
    <property type="match status" value="1"/>
</dbReference>
<dbReference type="Gene3D" id="3.40.960.10">
    <property type="entry name" value="VSR Endonuclease"/>
    <property type="match status" value="1"/>
</dbReference>
<dbReference type="Proteomes" id="UP000825699">
    <property type="component" value="Unassembled WGS sequence"/>
</dbReference>
<evidence type="ECO:0000256" key="6">
    <source>
        <dbReference type="PIRNR" id="PIRNR018267"/>
    </source>
</evidence>
<comment type="function">
    <text evidence="6">May nick specific sequences that contain T:G mispairs resulting from m5C-deamination.</text>
</comment>
<evidence type="ECO:0000313" key="9">
    <source>
        <dbReference type="Proteomes" id="UP000825699"/>
    </source>
</evidence>
<sequence>MVDKLSRSDRSRLMGRVRSKDTKPEMAVRRCAHRLGYRFRLHRKDLPGNPDIVFPGKRKVIFVHGCLWHLHNCKRARIPQSNTEFWEAKLRRNAERDARAIENLQKDGWSVLVIWECEVRSDESIAEQLHGFL</sequence>
<comment type="similarity">
    <text evidence="6">Belongs to the vsr family.</text>
</comment>
<evidence type="ECO:0000256" key="3">
    <source>
        <dbReference type="ARBA" id="ARBA00022763"/>
    </source>
</evidence>
<evidence type="ECO:0000256" key="2">
    <source>
        <dbReference type="ARBA" id="ARBA00022759"/>
    </source>
</evidence>
<dbReference type="NCBIfam" id="TIGR00632">
    <property type="entry name" value="vsr"/>
    <property type="match status" value="1"/>
</dbReference>
<gene>
    <name evidence="8" type="primary">vsr</name>
    <name evidence="8" type="ORF">HFO42_22910</name>
</gene>
<organism evidence="8 9">
    <name type="scientific">Rhizobium leguminosarum</name>
    <dbReference type="NCBI Taxonomy" id="384"/>
    <lineage>
        <taxon>Bacteria</taxon>
        <taxon>Pseudomonadati</taxon>
        <taxon>Pseudomonadota</taxon>
        <taxon>Alphaproteobacteria</taxon>
        <taxon>Hyphomicrobiales</taxon>
        <taxon>Rhizobiaceae</taxon>
        <taxon>Rhizobium/Agrobacterium group</taxon>
        <taxon>Rhizobium</taxon>
    </lineage>
</organism>
<keyword evidence="4 6" id="KW-0378">Hydrolase</keyword>
<reference evidence="8" key="1">
    <citation type="submission" date="2020-04" db="EMBL/GenBank/DDBJ databases">
        <title>Global-level population genomics supports evidence of horizontal gene transfer on evolution of Rhizobia in Lentils.</title>
        <authorList>
            <person name="Gai Y."/>
            <person name="Cook D."/>
            <person name="Riely B."/>
        </authorList>
    </citation>
    <scope>NUCLEOTIDE SEQUENCE</scope>
    <source>
        <strain evidence="8">Derici101B</strain>
    </source>
</reference>
<dbReference type="SUPFAM" id="SSF52980">
    <property type="entry name" value="Restriction endonuclease-like"/>
    <property type="match status" value="1"/>
</dbReference>
<keyword evidence="2 6" id="KW-0255">Endonuclease</keyword>
<dbReference type="RefSeq" id="WP_222260459.1">
    <property type="nucleotide sequence ID" value="NZ_JAAXEB010000005.1"/>
</dbReference>
<dbReference type="GO" id="GO:0004519">
    <property type="term" value="F:endonuclease activity"/>
    <property type="evidence" value="ECO:0007669"/>
    <property type="project" value="UniProtKB-KW"/>
</dbReference>
<dbReference type="InterPro" id="IPR004603">
    <property type="entry name" value="DNA_mismatch_endonuc_vsr"/>
</dbReference>
<evidence type="ECO:0000313" key="8">
    <source>
        <dbReference type="EMBL" id="MBY5630927.1"/>
    </source>
</evidence>
<evidence type="ECO:0000256" key="7">
    <source>
        <dbReference type="SAM" id="MobiDB-lite"/>
    </source>
</evidence>
<dbReference type="AlphaFoldDB" id="A0AAJ1AC97"/>
<dbReference type="EMBL" id="JAAXEP010000012">
    <property type="protein sequence ID" value="MBY5630927.1"/>
    <property type="molecule type" value="Genomic_DNA"/>
</dbReference>
<keyword evidence="3 6" id="KW-0227">DNA damage</keyword>
<dbReference type="InterPro" id="IPR011335">
    <property type="entry name" value="Restrct_endonuc-II-like"/>
</dbReference>
<feature type="region of interest" description="Disordered" evidence="7">
    <location>
        <begin position="1"/>
        <end position="21"/>
    </location>
</feature>
<dbReference type="EC" id="3.1.-.-" evidence="6"/>
<proteinExistence type="inferred from homology"/>
<evidence type="ECO:0000256" key="1">
    <source>
        <dbReference type="ARBA" id="ARBA00022722"/>
    </source>
</evidence>
<evidence type="ECO:0000256" key="4">
    <source>
        <dbReference type="ARBA" id="ARBA00022801"/>
    </source>
</evidence>
<accession>A0AAJ1AC97</accession>
<dbReference type="CDD" id="cd00221">
    <property type="entry name" value="Vsr"/>
    <property type="match status" value="1"/>
</dbReference>
<name>A0AAJ1AC97_RHILE</name>
<evidence type="ECO:0000256" key="5">
    <source>
        <dbReference type="ARBA" id="ARBA00023204"/>
    </source>
</evidence>
<dbReference type="GO" id="GO:0016787">
    <property type="term" value="F:hydrolase activity"/>
    <property type="evidence" value="ECO:0007669"/>
    <property type="project" value="UniProtKB-KW"/>
</dbReference>
<keyword evidence="5 6" id="KW-0234">DNA repair</keyword>
<dbReference type="GO" id="GO:0006298">
    <property type="term" value="P:mismatch repair"/>
    <property type="evidence" value="ECO:0007669"/>
    <property type="project" value="UniProtKB-UniRule"/>
</dbReference>
<keyword evidence="1 6" id="KW-0540">Nuclease</keyword>
<protein>
    <recommendedName>
        <fullName evidence="6">Very short patch repair endonuclease</fullName>
        <ecNumber evidence="6">3.1.-.-</ecNumber>
    </recommendedName>
</protein>
<dbReference type="Pfam" id="PF03852">
    <property type="entry name" value="Vsr"/>
    <property type="match status" value="1"/>
</dbReference>
<comment type="caution">
    <text evidence="8">The sequence shown here is derived from an EMBL/GenBank/DDBJ whole genome shotgun (WGS) entry which is preliminary data.</text>
</comment>